<accession>A0A9J6ZGB3</accession>
<gene>
    <name evidence="1" type="ORF">NAG76_02130</name>
</gene>
<evidence type="ECO:0000313" key="2">
    <source>
        <dbReference type="Proteomes" id="UP001056756"/>
    </source>
</evidence>
<reference evidence="1" key="1">
    <citation type="submission" date="2022-05" db="EMBL/GenBank/DDBJ databases">
        <title>Novel bacterial taxa in a minimal lignocellulolytic consortium and its capacity to transform plastics disclosed by genome-resolved metagenomics.</title>
        <authorList>
            <person name="Rodriguez C.A.D."/>
            <person name="Diaz-Garcia L."/>
            <person name="Herrera K."/>
            <person name="Tarazona N.A."/>
            <person name="Sproer C."/>
            <person name="Overmann J."/>
            <person name="Jimenez D.J."/>
        </authorList>
    </citation>
    <scope>NUCLEOTIDE SEQUENCE</scope>
    <source>
        <strain evidence="1">MAG5</strain>
    </source>
</reference>
<dbReference type="EMBL" id="CP097899">
    <property type="protein sequence ID" value="URN95079.1"/>
    <property type="molecule type" value="Genomic_DNA"/>
</dbReference>
<dbReference type="SUPFAM" id="SSF52540">
    <property type="entry name" value="P-loop containing nucleoside triphosphate hydrolases"/>
    <property type="match status" value="1"/>
</dbReference>
<dbReference type="KEGG" id="plig:NAG76_02130"/>
<protein>
    <submittedName>
        <fullName evidence="1">Uncharacterized protein</fullName>
    </submittedName>
</protein>
<sequence>MNQENKFIGIFIGARDLKEEVYKVLPGFDMLVKQIELLRPEQPKILKKSEYEKSINNTIAIFGERGTGKSSVLYTLINKFKNKNGEISENILLPIIEPDHFGENTKIMGSIVGFLKKAANNQLEAIKKAYNSYQGEEKKFDEYYEQGNYKINNPLKLKIDEVIEYHMYTANEYRKLLVHNYDDLSTHIKKSSHLLISDVEFKEKLNDLISLLIINQRRLLSQQKKNEGKNREPLIFIFIDDIDLKMTRTKELIESLLQYINHPNVVTILSGDYAILQESMMLALIQEENLPSSNLNVEFSFNSLTTENEKNTIKSRKEYLAHEYLKKIIPPARRFQLVQWNEKTIPNFSMNDYKLSSLLQDIFGKSSLFSYQKLEILYPIPIESSYVIFDHTPRGIINVYYHLSQLLNRHENDDSKFLYVKSLIDTIIHSSTILTKNQSFIFSEFIKWGSDEESSYIGYGALLNLKTKLDNSKNEIEKYETNCMIRALYIIGSIISELLPKIKFNLDERKIWWKNVVNILFKSDNFDSLTYPLDKMEKNNRHYFSQLIRILFNYMEEINTLILINELDPYKSWLLQQEGQMTLYEFEIHERQLIIALNEFLSRDEYVLLKKLYLEQYSKAKLNYKSVLELTSVLQFINDAIKKEPEETYYRTLYFINGFKKIKIGKFEIDELITDYKNIIDLKDMADKITKSKQEELLLALLVKTIIHINRHKDNIRGILTGNQLIEDDKSENDKKTEKLVKTFRKLNEGKSFKNLNINQKNALNRQIEIFKDSLESYLFDDLNILDLKVNLGENSKFQSELRLFENGSAGITNTNYKKTKANISKIINKVDIDSTIPFLDYIVMREILSKLANNIFVWYGRNQAKRLLKVLDHNCYLDFDNFLDVHLEGISVIKEYLEQTTDAIHKDDGFEKARLALEENMQIAFDNAMENTRQDLELIGIELSEDEDEEGSI</sequence>
<dbReference type="InterPro" id="IPR027417">
    <property type="entry name" value="P-loop_NTPase"/>
</dbReference>
<organism evidence="1 2">
    <name type="scientific">Candidatus Pristimantibacillus lignocellulolyticus</name>
    <dbReference type="NCBI Taxonomy" id="2994561"/>
    <lineage>
        <taxon>Bacteria</taxon>
        <taxon>Bacillati</taxon>
        <taxon>Bacillota</taxon>
        <taxon>Bacilli</taxon>
        <taxon>Bacillales</taxon>
        <taxon>Paenibacillaceae</taxon>
        <taxon>Candidatus Pristimantibacillus</taxon>
    </lineage>
</organism>
<proteinExistence type="predicted"/>
<dbReference type="AlphaFoldDB" id="A0A9J6ZGB3"/>
<name>A0A9J6ZGB3_9BACL</name>
<evidence type="ECO:0000313" key="1">
    <source>
        <dbReference type="EMBL" id="URN95079.1"/>
    </source>
</evidence>
<dbReference type="Proteomes" id="UP001056756">
    <property type="component" value="Chromosome"/>
</dbReference>